<dbReference type="Proteomes" id="UP001592531">
    <property type="component" value="Unassembled WGS sequence"/>
</dbReference>
<evidence type="ECO:0000313" key="1">
    <source>
        <dbReference type="EMBL" id="MFC1417619.1"/>
    </source>
</evidence>
<gene>
    <name evidence="1" type="ORF">ACEZDE_13310</name>
</gene>
<name>A0ABV6VV33_9ACTN</name>
<proteinExistence type="predicted"/>
<comment type="caution">
    <text evidence="1">The sequence shown here is derived from an EMBL/GenBank/DDBJ whole genome shotgun (WGS) entry which is preliminary data.</text>
</comment>
<evidence type="ECO:0000313" key="2">
    <source>
        <dbReference type="Proteomes" id="UP001592531"/>
    </source>
</evidence>
<dbReference type="RefSeq" id="WP_380535882.1">
    <property type="nucleotide sequence ID" value="NZ_JBHFAB010000008.1"/>
</dbReference>
<keyword evidence="2" id="KW-1185">Reference proteome</keyword>
<accession>A0ABV6VV33</accession>
<dbReference type="EMBL" id="JBHFAB010000008">
    <property type="protein sequence ID" value="MFC1417619.1"/>
    <property type="molecule type" value="Genomic_DNA"/>
</dbReference>
<sequence length="174" mass="19244">MSTTEENVLYGAREMQLMNLPYVRTLNRKEIPADGCLGEVNRSFTSYSSYSAGVSAASEIATDSFVKSTGSAAVKSLFKRWSSCMMESGYEFSTPMEPLADKSFNGPVASKSEIAAANSDISCKQRIDLLNGWFKVESAIQDQLIRNKKSELEHLKIAQEEKIKEAQSIIANHQ</sequence>
<reference evidence="1 2" key="1">
    <citation type="submission" date="2024-09" db="EMBL/GenBank/DDBJ databases">
        <authorList>
            <person name="Lee S.D."/>
        </authorList>
    </citation>
    <scope>NUCLEOTIDE SEQUENCE [LARGE SCALE GENOMIC DNA]</scope>
    <source>
        <strain evidence="1 2">N8-3</strain>
    </source>
</reference>
<organism evidence="1 2">
    <name type="scientific">Streptacidiphilus cavernicola</name>
    <dbReference type="NCBI Taxonomy" id="3342716"/>
    <lineage>
        <taxon>Bacteria</taxon>
        <taxon>Bacillati</taxon>
        <taxon>Actinomycetota</taxon>
        <taxon>Actinomycetes</taxon>
        <taxon>Kitasatosporales</taxon>
        <taxon>Streptomycetaceae</taxon>
        <taxon>Streptacidiphilus</taxon>
    </lineage>
</organism>
<protein>
    <submittedName>
        <fullName evidence="1">Uncharacterized protein</fullName>
    </submittedName>
</protein>